<proteinExistence type="predicted"/>
<protein>
    <submittedName>
        <fullName evidence="1">Uncharacterized protein</fullName>
    </submittedName>
</protein>
<accession>X1A9D0</accession>
<organism evidence="1">
    <name type="scientific">marine sediment metagenome</name>
    <dbReference type="NCBI Taxonomy" id="412755"/>
    <lineage>
        <taxon>unclassified sequences</taxon>
        <taxon>metagenomes</taxon>
        <taxon>ecological metagenomes</taxon>
    </lineage>
</organism>
<sequence>MGQGQADNGCYKGAGVDLSLAAQIEYKELKGNRNAQTGKHQGYGGVQHISEIVLVGKWTDKKIVNRPSGIFAQ</sequence>
<name>X1A9D0_9ZZZZ</name>
<evidence type="ECO:0000313" key="1">
    <source>
        <dbReference type="EMBL" id="GAG66667.1"/>
    </source>
</evidence>
<comment type="caution">
    <text evidence="1">The sequence shown here is derived from an EMBL/GenBank/DDBJ whole genome shotgun (WGS) entry which is preliminary data.</text>
</comment>
<dbReference type="EMBL" id="BART01009329">
    <property type="protein sequence ID" value="GAG66667.1"/>
    <property type="molecule type" value="Genomic_DNA"/>
</dbReference>
<gene>
    <name evidence="1" type="ORF">S01H4_20706</name>
</gene>
<dbReference type="AlphaFoldDB" id="X1A9D0"/>
<feature type="non-terminal residue" evidence="1">
    <location>
        <position position="73"/>
    </location>
</feature>
<reference evidence="1" key="1">
    <citation type="journal article" date="2014" name="Front. Microbiol.">
        <title>High frequency of phylogenetically diverse reductive dehalogenase-homologous genes in deep subseafloor sedimentary metagenomes.</title>
        <authorList>
            <person name="Kawai M."/>
            <person name="Futagami T."/>
            <person name="Toyoda A."/>
            <person name="Takaki Y."/>
            <person name="Nishi S."/>
            <person name="Hori S."/>
            <person name="Arai W."/>
            <person name="Tsubouchi T."/>
            <person name="Morono Y."/>
            <person name="Uchiyama I."/>
            <person name="Ito T."/>
            <person name="Fujiyama A."/>
            <person name="Inagaki F."/>
            <person name="Takami H."/>
        </authorList>
    </citation>
    <scope>NUCLEOTIDE SEQUENCE</scope>
    <source>
        <strain evidence="1">Expedition CK06-06</strain>
    </source>
</reference>